<proteinExistence type="predicted"/>
<dbReference type="InterPro" id="IPR051477">
    <property type="entry name" value="Expansin_CellWall"/>
</dbReference>
<comment type="caution">
    <text evidence="4">The sequence shown here is derived from an EMBL/GenBank/DDBJ whole genome shotgun (WGS) entry which is preliminary data.</text>
</comment>
<dbReference type="PANTHER" id="PTHR31836">
    <property type="match status" value="1"/>
</dbReference>
<organism evidence="4 5">
    <name type="scientific">Agrocybe pediades</name>
    <dbReference type="NCBI Taxonomy" id="84607"/>
    <lineage>
        <taxon>Eukaryota</taxon>
        <taxon>Fungi</taxon>
        <taxon>Dikarya</taxon>
        <taxon>Basidiomycota</taxon>
        <taxon>Agaricomycotina</taxon>
        <taxon>Agaricomycetes</taxon>
        <taxon>Agaricomycetidae</taxon>
        <taxon>Agaricales</taxon>
        <taxon>Agaricineae</taxon>
        <taxon>Strophariaceae</taxon>
        <taxon>Agrocybe</taxon>
    </lineage>
</organism>
<evidence type="ECO:0000313" key="5">
    <source>
        <dbReference type="Proteomes" id="UP000521872"/>
    </source>
</evidence>
<dbReference type="SUPFAM" id="SSF50685">
    <property type="entry name" value="Barwin-like endoglucanases"/>
    <property type="match status" value="1"/>
</dbReference>
<dbReference type="EMBL" id="JAACJL010000044">
    <property type="protein sequence ID" value="KAF4615363.1"/>
    <property type="molecule type" value="Genomic_DNA"/>
</dbReference>
<dbReference type="AlphaFoldDB" id="A0A8H4QR36"/>
<feature type="compositionally biased region" description="Low complexity" evidence="2">
    <location>
        <begin position="155"/>
        <end position="185"/>
    </location>
</feature>
<accession>A0A8H4QR36</accession>
<dbReference type="PANTHER" id="PTHR31836:SF28">
    <property type="entry name" value="SRCR DOMAIN-CONTAINING PROTEIN-RELATED"/>
    <property type="match status" value="1"/>
</dbReference>
<feature type="compositionally biased region" description="Low complexity" evidence="2">
    <location>
        <begin position="200"/>
        <end position="227"/>
    </location>
</feature>
<dbReference type="Proteomes" id="UP000521872">
    <property type="component" value="Unassembled WGS sequence"/>
</dbReference>
<evidence type="ECO:0000256" key="3">
    <source>
        <dbReference type="SAM" id="SignalP"/>
    </source>
</evidence>
<protein>
    <recommendedName>
        <fullName evidence="6">RlpA-like double-psi beta-barrel-protein domain-containing protein-containing protein</fullName>
    </recommendedName>
</protein>
<evidence type="ECO:0000313" key="4">
    <source>
        <dbReference type="EMBL" id="KAF4615363.1"/>
    </source>
</evidence>
<gene>
    <name evidence="4" type="ORF">D9613_003263</name>
</gene>
<reference evidence="4 5" key="1">
    <citation type="submission" date="2019-12" db="EMBL/GenBank/DDBJ databases">
        <authorList>
            <person name="Floudas D."/>
            <person name="Bentzer J."/>
            <person name="Ahren D."/>
            <person name="Johansson T."/>
            <person name="Persson P."/>
            <person name="Tunlid A."/>
        </authorList>
    </citation>
    <scope>NUCLEOTIDE SEQUENCE [LARGE SCALE GENOMIC DNA]</scope>
    <source>
        <strain evidence="4 5">CBS 102.39</strain>
    </source>
</reference>
<feature type="signal peptide" evidence="3">
    <location>
        <begin position="1"/>
        <end position="21"/>
    </location>
</feature>
<dbReference type="InterPro" id="IPR036908">
    <property type="entry name" value="RlpA-like_sf"/>
</dbReference>
<evidence type="ECO:0000256" key="2">
    <source>
        <dbReference type="SAM" id="MobiDB-lite"/>
    </source>
</evidence>
<name>A0A8H4QR36_9AGAR</name>
<keyword evidence="5" id="KW-1185">Reference proteome</keyword>
<evidence type="ECO:0008006" key="6">
    <source>
        <dbReference type="Google" id="ProtNLM"/>
    </source>
</evidence>
<keyword evidence="1 3" id="KW-0732">Signal</keyword>
<sequence length="336" mass="34165">MFSTQFNTLFLALSAMASLTADYTSVSAAAVDSMHGLAHRSTGEVHHRLAKRYSNTRWTFYDVGLGACGIVNVPSDFIVALNGQQFGSGYPGPNCFKQIKLSYGGKTAVATITDMCPGCPYGGLDLSRGLFKHFASEDLGVLSGEWSFVDGSGGSSDPKPTTTTKAAVVKPTTTSTKKADPTTTKQYVAPTTTSSTKKWVAPTTTSTSSTKKAAVPTTTSSKAAAPTTSAARAAVTSSTKPQPQSLAAAISSSASLASSFSSIVLPSVSASSSAVSSSVVSATATASGALPTVSGSSSGNSTEIIQDNIELISNLLVRLGELIATALEKDGNAGSA</sequence>
<feature type="chain" id="PRO_5034840418" description="RlpA-like double-psi beta-barrel-protein domain-containing protein-containing protein" evidence="3">
    <location>
        <begin position="22"/>
        <end position="336"/>
    </location>
</feature>
<dbReference type="Gene3D" id="2.40.40.10">
    <property type="entry name" value="RlpA-like domain"/>
    <property type="match status" value="1"/>
</dbReference>
<feature type="region of interest" description="Disordered" evidence="2">
    <location>
        <begin position="151"/>
        <end position="227"/>
    </location>
</feature>
<dbReference type="CDD" id="cd22191">
    <property type="entry name" value="DPBB_RlpA_EXP_N-like"/>
    <property type="match status" value="1"/>
</dbReference>
<evidence type="ECO:0000256" key="1">
    <source>
        <dbReference type="ARBA" id="ARBA00022729"/>
    </source>
</evidence>